<keyword evidence="3" id="KW-0732">Signal</keyword>
<dbReference type="Proteomes" id="UP000027222">
    <property type="component" value="Unassembled WGS sequence"/>
</dbReference>
<gene>
    <name evidence="5" type="ORF">GALMADRAFT_223905</name>
</gene>
<evidence type="ECO:0000313" key="6">
    <source>
        <dbReference type="Proteomes" id="UP000027222"/>
    </source>
</evidence>
<comment type="similarity">
    <text evidence="1 3">Belongs to the type-B carboxylesterase/lipase family.</text>
</comment>
<evidence type="ECO:0000256" key="1">
    <source>
        <dbReference type="ARBA" id="ARBA00005964"/>
    </source>
</evidence>
<dbReference type="PANTHER" id="PTHR11559">
    <property type="entry name" value="CARBOXYLESTERASE"/>
    <property type="match status" value="1"/>
</dbReference>
<dbReference type="OrthoDB" id="408631at2759"/>
<evidence type="ECO:0000259" key="4">
    <source>
        <dbReference type="Pfam" id="PF00135"/>
    </source>
</evidence>
<keyword evidence="6" id="KW-1185">Reference proteome</keyword>
<evidence type="ECO:0000313" key="5">
    <source>
        <dbReference type="EMBL" id="KDR78647.1"/>
    </source>
</evidence>
<dbReference type="HOGENOM" id="CLU_006586_10_7_1"/>
<keyword evidence="2 3" id="KW-0378">Hydrolase</keyword>
<dbReference type="Gene3D" id="3.40.50.1820">
    <property type="entry name" value="alpha/beta hydrolase"/>
    <property type="match status" value="1"/>
</dbReference>
<organism evidence="5 6">
    <name type="scientific">Galerina marginata (strain CBS 339.88)</name>
    <dbReference type="NCBI Taxonomy" id="685588"/>
    <lineage>
        <taxon>Eukaryota</taxon>
        <taxon>Fungi</taxon>
        <taxon>Dikarya</taxon>
        <taxon>Basidiomycota</taxon>
        <taxon>Agaricomycotina</taxon>
        <taxon>Agaricomycetes</taxon>
        <taxon>Agaricomycetidae</taxon>
        <taxon>Agaricales</taxon>
        <taxon>Agaricineae</taxon>
        <taxon>Strophariaceae</taxon>
        <taxon>Galerina</taxon>
    </lineage>
</organism>
<evidence type="ECO:0000256" key="2">
    <source>
        <dbReference type="ARBA" id="ARBA00022801"/>
    </source>
</evidence>
<dbReference type="AlphaFoldDB" id="A0A067T8F5"/>
<feature type="signal peptide" evidence="3">
    <location>
        <begin position="1"/>
        <end position="18"/>
    </location>
</feature>
<dbReference type="GO" id="GO:0016787">
    <property type="term" value="F:hydrolase activity"/>
    <property type="evidence" value="ECO:0007669"/>
    <property type="project" value="UniProtKB-KW"/>
</dbReference>
<evidence type="ECO:0000256" key="3">
    <source>
        <dbReference type="RuleBase" id="RU361235"/>
    </source>
</evidence>
<feature type="chain" id="PRO_5005103827" description="Carboxylic ester hydrolase" evidence="3">
    <location>
        <begin position="19"/>
        <end position="545"/>
    </location>
</feature>
<dbReference type="SUPFAM" id="SSF53474">
    <property type="entry name" value="alpha/beta-Hydrolases"/>
    <property type="match status" value="1"/>
</dbReference>
<feature type="domain" description="Carboxylesterase type B" evidence="4">
    <location>
        <begin position="39"/>
        <end position="514"/>
    </location>
</feature>
<dbReference type="PROSITE" id="PS00122">
    <property type="entry name" value="CARBOXYLESTERASE_B_1"/>
    <property type="match status" value="1"/>
</dbReference>
<dbReference type="STRING" id="685588.A0A067T8F5"/>
<dbReference type="EC" id="3.1.1.-" evidence="3"/>
<dbReference type="ESTHER" id="9agar-a0a067t8f5">
    <property type="family name" value="Fungal_carboxylesterase_lipase"/>
</dbReference>
<dbReference type="InterPro" id="IPR019826">
    <property type="entry name" value="Carboxylesterase_B_AS"/>
</dbReference>
<accession>A0A067T8F5</accession>
<reference evidence="6" key="1">
    <citation type="journal article" date="2014" name="Proc. Natl. Acad. Sci. U.S.A.">
        <title>Extensive sampling of basidiomycete genomes demonstrates inadequacy of the white-rot/brown-rot paradigm for wood decay fungi.</title>
        <authorList>
            <person name="Riley R."/>
            <person name="Salamov A.A."/>
            <person name="Brown D.W."/>
            <person name="Nagy L.G."/>
            <person name="Floudas D."/>
            <person name="Held B.W."/>
            <person name="Levasseur A."/>
            <person name="Lombard V."/>
            <person name="Morin E."/>
            <person name="Otillar R."/>
            <person name="Lindquist E.A."/>
            <person name="Sun H."/>
            <person name="LaButti K.M."/>
            <person name="Schmutz J."/>
            <person name="Jabbour D."/>
            <person name="Luo H."/>
            <person name="Baker S.E."/>
            <person name="Pisabarro A.G."/>
            <person name="Walton J.D."/>
            <person name="Blanchette R.A."/>
            <person name="Henrissat B."/>
            <person name="Martin F."/>
            <person name="Cullen D."/>
            <person name="Hibbett D.S."/>
            <person name="Grigoriev I.V."/>
        </authorList>
    </citation>
    <scope>NUCLEOTIDE SEQUENCE [LARGE SCALE GENOMIC DNA]</scope>
    <source>
        <strain evidence="6">CBS 339.88</strain>
    </source>
</reference>
<proteinExistence type="inferred from homology"/>
<sequence length="545" mass="58891">MFKLLSVVLLLLGDYGYSRPDNQFTFSSSMQTGAQGDIVDTGYAKYLGNRSYPNTVAYLGIPYAEPPIGDRRFRAPIPLNKARVSQESGGSVVDATKYPNACIQGIIEAGSEDCLNINIYAPVGAKTGSNLPVLVYIHGGGYIFGNPASWPFDHWINQSPNVVIVSVYYRLASFGFLAEPALRDPVNGDLNAGFLDQIEALKWVQGNIASFGGDPAKVTINGESAGGSSVELHLVANEGQKLFSGAIAQSIYRSPLPTAEQQVPLFKSFAKEAGCTNELVTAQLSCLRKASVSTLTWAQIIAMLSSETASGYKLFRPVIDGKILTDFPTKLIQAGKFAKVPLMVGATTNETLSGGSDVSASLKSFFPSMSDADVNALVQAYPLADFASSPALQFQTITGDSELRCARSIMGDAFGKYTKSWTYRYNQKTPGESAVGHAAENYIMFRGTRTELNGTTFNALSPAESSFAEELIAYWLSFVRSGDPNTFKLSRSPVWSPFMPQHSRIVLQADPDNTTTISGNFLEKEGAEETKRCDLVASQVLTQRN</sequence>
<dbReference type="EMBL" id="KL142374">
    <property type="protein sequence ID" value="KDR78647.1"/>
    <property type="molecule type" value="Genomic_DNA"/>
</dbReference>
<dbReference type="InterPro" id="IPR029058">
    <property type="entry name" value="AB_hydrolase_fold"/>
</dbReference>
<dbReference type="Pfam" id="PF00135">
    <property type="entry name" value="COesterase"/>
    <property type="match status" value="1"/>
</dbReference>
<protein>
    <recommendedName>
        <fullName evidence="3">Carboxylic ester hydrolase</fullName>
        <ecNumber evidence="3">3.1.1.-</ecNumber>
    </recommendedName>
</protein>
<dbReference type="InterPro" id="IPR002018">
    <property type="entry name" value="CarbesteraseB"/>
</dbReference>
<dbReference type="InterPro" id="IPR050309">
    <property type="entry name" value="Type-B_Carboxylest/Lipase"/>
</dbReference>
<name>A0A067T8F5_GALM3</name>